<feature type="transmembrane region" description="Helical" evidence="6">
    <location>
        <begin position="401"/>
        <end position="422"/>
    </location>
</feature>
<feature type="transmembrane region" description="Helical" evidence="6">
    <location>
        <begin position="86"/>
        <end position="109"/>
    </location>
</feature>
<evidence type="ECO:0000256" key="2">
    <source>
        <dbReference type="ARBA" id="ARBA00022448"/>
    </source>
</evidence>
<protein>
    <submittedName>
        <fullName evidence="7">Divalent metal cation transporter MntH</fullName>
    </submittedName>
</protein>
<feature type="transmembrane region" description="Helical" evidence="6">
    <location>
        <begin position="362"/>
        <end position="381"/>
    </location>
</feature>
<dbReference type="PANTHER" id="PTHR11706:SF33">
    <property type="entry name" value="NATURAL RESISTANCE-ASSOCIATED MACROPHAGE PROTEIN 2"/>
    <property type="match status" value="1"/>
</dbReference>
<evidence type="ECO:0000256" key="3">
    <source>
        <dbReference type="ARBA" id="ARBA00022692"/>
    </source>
</evidence>
<feature type="transmembrane region" description="Helical" evidence="6">
    <location>
        <begin position="121"/>
        <end position="140"/>
    </location>
</feature>
<dbReference type="EMBL" id="VSSQ01003393">
    <property type="protein sequence ID" value="MPM20482.1"/>
    <property type="molecule type" value="Genomic_DNA"/>
</dbReference>
<dbReference type="AlphaFoldDB" id="A0A644XW62"/>
<evidence type="ECO:0000313" key="7">
    <source>
        <dbReference type="EMBL" id="MPM20482.1"/>
    </source>
</evidence>
<feature type="transmembrane region" description="Helical" evidence="6">
    <location>
        <begin position="337"/>
        <end position="356"/>
    </location>
</feature>
<organism evidence="7">
    <name type="scientific">bioreactor metagenome</name>
    <dbReference type="NCBI Taxonomy" id="1076179"/>
    <lineage>
        <taxon>unclassified sequences</taxon>
        <taxon>metagenomes</taxon>
        <taxon>ecological metagenomes</taxon>
    </lineage>
</organism>
<feature type="transmembrane region" description="Helical" evidence="6">
    <location>
        <begin position="185"/>
        <end position="205"/>
    </location>
</feature>
<name>A0A644XW62_9ZZZZ</name>
<reference evidence="7" key="1">
    <citation type="submission" date="2019-08" db="EMBL/GenBank/DDBJ databases">
        <authorList>
            <person name="Kucharzyk K."/>
            <person name="Murdoch R.W."/>
            <person name="Higgins S."/>
            <person name="Loffler F."/>
        </authorList>
    </citation>
    <scope>NUCLEOTIDE SEQUENCE</scope>
</reference>
<evidence type="ECO:0000256" key="5">
    <source>
        <dbReference type="ARBA" id="ARBA00023136"/>
    </source>
</evidence>
<comment type="caution">
    <text evidence="7">The sequence shown here is derived from an EMBL/GenBank/DDBJ whole genome shotgun (WGS) entry which is preliminary data.</text>
</comment>
<dbReference type="PANTHER" id="PTHR11706">
    <property type="entry name" value="SOLUTE CARRIER PROTEIN FAMILY 11 MEMBER"/>
    <property type="match status" value="1"/>
</dbReference>
<feature type="transmembrane region" description="Helical" evidence="6">
    <location>
        <begin position="289"/>
        <end position="317"/>
    </location>
</feature>
<proteinExistence type="predicted"/>
<sequence length="426" mass="47052">MANIFTKLRNKFKKIGPGFITGAADDDPSGIATYSIAGAQYGYKMNWMTMFLLPAMIVIQEMCGRVGKTSGRGLAGVIKKFYSRKLLFLAVTLLAIANTINIGADLGIIASSMQMIFGWEFYIWLVVAGVVIILMEIIIPYKKYANILKWLALTLTVYVVTAFLVKQNWNQVLINTFIPHIELNLNYIMTMIGFLGTTISPYLFFWQASEEVEEEIDEGEIKDFNIHPETTRGEIKKLGFDTKVGMVFSNLMTFFIILTTAATLHANGITNIETPQQAALALKPLAGNFAYFLFAIGIIGIGLQSIPVLAGSVGYALSEAIGAKEGLSKKFSKAKTFYVIIAAATIIGLMMNLAQINIMKALYYSAVINGIAAVPLIAIIIKLADDERIVGKFKTKKRSRIVAWITFGFMLLSVLLMIYQIFGIKN</sequence>
<dbReference type="InterPro" id="IPR001046">
    <property type="entry name" value="NRAMP_fam"/>
</dbReference>
<evidence type="ECO:0000256" key="1">
    <source>
        <dbReference type="ARBA" id="ARBA00004141"/>
    </source>
</evidence>
<feature type="transmembrane region" description="Helical" evidence="6">
    <location>
        <begin position="247"/>
        <end position="269"/>
    </location>
</feature>
<gene>
    <name evidence="7" type="primary">mntH_10</name>
    <name evidence="7" type="ORF">SDC9_66912</name>
</gene>
<evidence type="ECO:0000256" key="6">
    <source>
        <dbReference type="SAM" id="Phobius"/>
    </source>
</evidence>
<keyword evidence="4 6" id="KW-1133">Transmembrane helix</keyword>
<dbReference type="GO" id="GO:0034755">
    <property type="term" value="P:iron ion transmembrane transport"/>
    <property type="evidence" value="ECO:0007669"/>
    <property type="project" value="TreeGrafter"/>
</dbReference>
<comment type="subcellular location">
    <subcellularLocation>
        <location evidence="1">Membrane</location>
        <topology evidence="1">Multi-pass membrane protein</topology>
    </subcellularLocation>
</comment>
<feature type="transmembrane region" description="Helical" evidence="6">
    <location>
        <begin position="147"/>
        <end position="165"/>
    </location>
</feature>
<evidence type="ECO:0000256" key="4">
    <source>
        <dbReference type="ARBA" id="ARBA00022989"/>
    </source>
</evidence>
<dbReference type="Pfam" id="PF01566">
    <property type="entry name" value="Nramp"/>
    <property type="match status" value="1"/>
</dbReference>
<keyword evidence="3 6" id="KW-0812">Transmembrane</keyword>
<keyword evidence="2" id="KW-0813">Transport</keyword>
<dbReference type="GO" id="GO:0005886">
    <property type="term" value="C:plasma membrane"/>
    <property type="evidence" value="ECO:0007669"/>
    <property type="project" value="TreeGrafter"/>
</dbReference>
<accession>A0A644XW62</accession>
<dbReference type="GO" id="GO:0015086">
    <property type="term" value="F:cadmium ion transmembrane transporter activity"/>
    <property type="evidence" value="ECO:0007669"/>
    <property type="project" value="TreeGrafter"/>
</dbReference>
<keyword evidence="5 6" id="KW-0472">Membrane</keyword>
<dbReference type="GO" id="GO:0005384">
    <property type="term" value="F:manganese ion transmembrane transporter activity"/>
    <property type="evidence" value="ECO:0007669"/>
    <property type="project" value="TreeGrafter"/>
</dbReference>